<gene>
    <name evidence="1" type="primary">ORF218417</name>
</gene>
<name>A0A0B7C1K8_9EUPU</name>
<reference evidence="1" key="1">
    <citation type="submission" date="2014-12" db="EMBL/GenBank/DDBJ databases">
        <title>Insight into the proteome of Arion vulgaris.</title>
        <authorList>
            <person name="Aradska J."/>
            <person name="Bulat T."/>
            <person name="Smidak R."/>
            <person name="Sarate P."/>
            <person name="Gangsoo J."/>
            <person name="Sialana F."/>
            <person name="Bilban M."/>
            <person name="Lubec G."/>
        </authorList>
    </citation>
    <scope>NUCLEOTIDE SEQUENCE</scope>
    <source>
        <tissue evidence="1">Skin</tissue>
    </source>
</reference>
<dbReference type="EMBL" id="HACG01051454">
    <property type="protein sequence ID" value="CEK98325.1"/>
    <property type="molecule type" value="Transcribed_RNA"/>
</dbReference>
<protein>
    <submittedName>
        <fullName evidence="1">Uncharacterized protein</fullName>
    </submittedName>
</protein>
<sequence length="72" mass="8154">RSTPYALIEQPLDVLVVLQVVPRWTPISCIPASDQDLHVCRSNTQTLKMSEKSFAIRSDRAFIVLNSSMSRH</sequence>
<proteinExistence type="predicted"/>
<feature type="non-terminal residue" evidence="1">
    <location>
        <position position="72"/>
    </location>
</feature>
<feature type="non-terminal residue" evidence="1">
    <location>
        <position position="1"/>
    </location>
</feature>
<organism evidence="1">
    <name type="scientific">Arion vulgaris</name>
    <dbReference type="NCBI Taxonomy" id="1028688"/>
    <lineage>
        <taxon>Eukaryota</taxon>
        <taxon>Metazoa</taxon>
        <taxon>Spiralia</taxon>
        <taxon>Lophotrochozoa</taxon>
        <taxon>Mollusca</taxon>
        <taxon>Gastropoda</taxon>
        <taxon>Heterobranchia</taxon>
        <taxon>Euthyneura</taxon>
        <taxon>Panpulmonata</taxon>
        <taxon>Eupulmonata</taxon>
        <taxon>Stylommatophora</taxon>
        <taxon>Helicina</taxon>
        <taxon>Arionoidea</taxon>
        <taxon>Arionidae</taxon>
        <taxon>Arion</taxon>
    </lineage>
</organism>
<accession>A0A0B7C1K8</accession>
<evidence type="ECO:0000313" key="1">
    <source>
        <dbReference type="EMBL" id="CEK98325.1"/>
    </source>
</evidence>
<dbReference type="AlphaFoldDB" id="A0A0B7C1K8"/>